<dbReference type="PANTHER" id="PTHR30007">
    <property type="entry name" value="PHP DOMAIN PROTEIN"/>
    <property type="match status" value="1"/>
</dbReference>
<feature type="domain" description="Transposase DDE" evidence="3">
    <location>
        <begin position="23"/>
        <end position="89"/>
    </location>
</feature>
<dbReference type="Pfam" id="PF13586">
    <property type="entry name" value="DDE_Tnp_1_2"/>
    <property type="match status" value="1"/>
</dbReference>
<name>A0AAU7U5I1_9DEIO</name>
<geneLocation type="plasmid" evidence="4">
    <name>pDson01</name>
</geneLocation>
<proteinExistence type="predicted"/>
<sequence length="107" mass="12768">MSTWSPERCGPGRPKHRPKQLVGDRGYSNGIARKELRRRGIRAVIPPKRDQRRPGRYDSLLYRERNHVERTIAWIKRYRRVSTRYGKRQVHYLAWLTIASVLAWLST</sequence>
<evidence type="ECO:0000256" key="2">
    <source>
        <dbReference type="SAM" id="Phobius"/>
    </source>
</evidence>
<keyword evidence="2" id="KW-0812">Transmembrane</keyword>
<organism evidence="4">
    <name type="scientific">Deinococcus sonorensis KR-87</name>
    <dbReference type="NCBI Taxonomy" id="694439"/>
    <lineage>
        <taxon>Bacteria</taxon>
        <taxon>Thermotogati</taxon>
        <taxon>Deinococcota</taxon>
        <taxon>Deinococci</taxon>
        <taxon>Deinococcales</taxon>
        <taxon>Deinococcaceae</taxon>
        <taxon>Deinococcus</taxon>
    </lineage>
</organism>
<keyword evidence="2" id="KW-1133">Transmembrane helix</keyword>
<evidence type="ECO:0000313" key="4">
    <source>
        <dbReference type="EMBL" id="XBV83901.1"/>
    </source>
</evidence>
<gene>
    <name evidence="4" type="ORF">ABOD76_01890</name>
</gene>
<evidence type="ECO:0000259" key="3">
    <source>
        <dbReference type="Pfam" id="PF13586"/>
    </source>
</evidence>
<dbReference type="RefSeq" id="WP_350241741.1">
    <property type="nucleotide sequence ID" value="NZ_CP158297.1"/>
</dbReference>
<protein>
    <submittedName>
        <fullName evidence="4">Transposase</fullName>
    </submittedName>
</protein>
<evidence type="ECO:0000256" key="1">
    <source>
        <dbReference type="SAM" id="MobiDB-lite"/>
    </source>
</evidence>
<dbReference type="AlphaFoldDB" id="A0AAU7U5I1"/>
<dbReference type="PANTHER" id="PTHR30007:SF1">
    <property type="entry name" value="BLR1914 PROTEIN"/>
    <property type="match status" value="1"/>
</dbReference>
<keyword evidence="4" id="KW-0614">Plasmid</keyword>
<keyword evidence="2" id="KW-0472">Membrane</keyword>
<dbReference type="InterPro" id="IPR025668">
    <property type="entry name" value="Tnp_DDE_dom"/>
</dbReference>
<feature type="region of interest" description="Disordered" evidence="1">
    <location>
        <begin position="1"/>
        <end position="26"/>
    </location>
</feature>
<dbReference type="KEGG" id="dsc:ABOD76_01890"/>
<dbReference type="EMBL" id="CP158297">
    <property type="protein sequence ID" value="XBV83901.1"/>
    <property type="molecule type" value="Genomic_DNA"/>
</dbReference>
<reference evidence="4" key="1">
    <citation type="submission" date="2024-06" db="EMBL/GenBank/DDBJ databases">
        <title>Draft Genome Sequence of Deinococcus sonorensis Type Strain KR-87, a Biofilm Producing Representative of the Genus Deinococcus.</title>
        <authorList>
            <person name="Boren L.S."/>
            <person name="Grosso R.A."/>
            <person name="Hugenberg-Cox A.N."/>
            <person name="Hill J.T.E."/>
            <person name="Albert C.M."/>
            <person name="Tuohy J.M."/>
        </authorList>
    </citation>
    <scope>NUCLEOTIDE SEQUENCE</scope>
    <source>
        <strain evidence="4">KR-87</strain>
        <plasmid evidence="4">pDson01</plasmid>
    </source>
</reference>
<feature type="transmembrane region" description="Helical" evidence="2">
    <location>
        <begin position="89"/>
        <end position="106"/>
    </location>
</feature>
<accession>A0AAU7U5I1</accession>